<evidence type="ECO:0000256" key="1">
    <source>
        <dbReference type="ARBA" id="ARBA00004173"/>
    </source>
</evidence>
<evidence type="ECO:0000313" key="9">
    <source>
        <dbReference type="Proteomes" id="UP001302126"/>
    </source>
</evidence>
<dbReference type="Proteomes" id="UP001302126">
    <property type="component" value="Unassembled WGS sequence"/>
</dbReference>
<keyword evidence="4" id="KW-0496">Mitochondrion</keyword>
<dbReference type="GO" id="GO:0003735">
    <property type="term" value="F:structural constituent of ribosome"/>
    <property type="evidence" value="ECO:0007669"/>
    <property type="project" value="InterPro"/>
</dbReference>
<dbReference type="Pfam" id="PF05046">
    <property type="entry name" value="Img2"/>
    <property type="match status" value="1"/>
</dbReference>
<organism evidence="8 9">
    <name type="scientific">Podospora australis</name>
    <dbReference type="NCBI Taxonomy" id="1536484"/>
    <lineage>
        <taxon>Eukaryota</taxon>
        <taxon>Fungi</taxon>
        <taxon>Dikarya</taxon>
        <taxon>Ascomycota</taxon>
        <taxon>Pezizomycotina</taxon>
        <taxon>Sordariomycetes</taxon>
        <taxon>Sordariomycetidae</taxon>
        <taxon>Sordariales</taxon>
        <taxon>Podosporaceae</taxon>
        <taxon>Podospora</taxon>
    </lineage>
</organism>
<reference evidence="8" key="2">
    <citation type="submission" date="2023-05" db="EMBL/GenBank/DDBJ databases">
        <authorList>
            <consortium name="Lawrence Berkeley National Laboratory"/>
            <person name="Steindorff A."/>
            <person name="Hensen N."/>
            <person name="Bonometti L."/>
            <person name="Westerberg I."/>
            <person name="Brannstrom I.O."/>
            <person name="Guillou S."/>
            <person name="Cros-Aarteil S."/>
            <person name="Calhoun S."/>
            <person name="Haridas S."/>
            <person name="Kuo A."/>
            <person name="Mondo S."/>
            <person name="Pangilinan J."/>
            <person name="Riley R."/>
            <person name="Labutti K."/>
            <person name="Andreopoulos B."/>
            <person name="Lipzen A."/>
            <person name="Chen C."/>
            <person name="Yanf M."/>
            <person name="Daum C."/>
            <person name="Ng V."/>
            <person name="Clum A."/>
            <person name="Ohm R."/>
            <person name="Martin F."/>
            <person name="Silar P."/>
            <person name="Natvig D."/>
            <person name="Lalanne C."/>
            <person name="Gautier V."/>
            <person name="Ament-Velasquez S.L."/>
            <person name="Kruys A."/>
            <person name="Hutchinson M.I."/>
            <person name="Powell A.J."/>
            <person name="Barry K."/>
            <person name="Miller A.N."/>
            <person name="Grigoriev I.V."/>
            <person name="Debuchy R."/>
            <person name="Gladieux P."/>
            <person name="Thoren M.H."/>
            <person name="Johannesson H."/>
        </authorList>
    </citation>
    <scope>NUCLEOTIDE SEQUENCE</scope>
    <source>
        <strain evidence="8">PSN309</strain>
    </source>
</reference>
<reference evidence="8" key="1">
    <citation type="journal article" date="2023" name="Mol. Phylogenet. Evol.">
        <title>Genome-scale phylogeny and comparative genomics of the fungal order Sordariales.</title>
        <authorList>
            <person name="Hensen N."/>
            <person name="Bonometti L."/>
            <person name="Westerberg I."/>
            <person name="Brannstrom I.O."/>
            <person name="Guillou S."/>
            <person name="Cros-Aarteil S."/>
            <person name="Calhoun S."/>
            <person name="Haridas S."/>
            <person name="Kuo A."/>
            <person name="Mondo S."/>
            <person name="Pangilinan J."/>
            <person name="Riley R."/>
            <person name="LaButti K."/>
            <person name="Andreopoulos B."/>
            <person name="Lipzen A."/>
            <person name="Chen C."/>
            <person name="Yan M."/>
            <person name="Daum C."/>
            <person name="Ng V."/>
            <person name="Clum A."/>
            <person name="Steindorff A."/>
            <person name="Ohm R.A."/>
            <person name="Martin F."/>
            <person name="Silar P."/>
            <person name="Natvig D.O."/>
            <person name="Lalanne C."/>
            <person name="Gautier V."/>
            <person name="Ament-Velasquez S.L."/>
            <person name="Kruys A."/>
            <person name="Hutchinson M.I."/>
            <person name="Powell A.J."/>
            <person name="Barry K."/>
            <person name="Miller A.N."/>
            <person name="Grigoriev I.V."/>
            <person name="Debuchy R."/>
            <person name="Gladieux P."/>
            <person name="Hiltunen Thoren M."/>
            <person name="Johannesson H."/>
        </authorList>
    </citation>
    <scope>NUCLEOTIDE SEQUENCE</scope>
    <source>
        <strain evidence="8">PSN309</strain>
    </source>
</reference>
<protein>
    <recommendedName>
        <fullName evidence="6">Large ribosomal subunit protein mL49</fullName>
    </recommendedName>
</protein>
<comment type="caution">
    <text evidence="8">The sequence shown here is derived from an EMBL/GenBank/DDBJ whole genome shotgun (WGS) entry which is preliminary data.</text>
</comment>
<feature type="region of interest" description="Disordered" evidence="7">
    <location>
        <begin position="24"/>
        <end position="74"/>
    </location>
</feature>
<feature type="compositionally biased region" description="Polar residues" evidence="7">
    <location>
        <begin position="24"/>
        <end position="34"/>
    </location>
</feature>
<dbReference type="GO" id="GO:0006412">
    <property type="term" value="P:translation"/>
    <property type="evidence" value="ECO:0007669"/>
    <property type="project" value="InterPro"/>
</dbReference>
<evidence type="ECO:0000256" key="4">
    <source>
        <dbReference type="ARBA" id="ARBA00023128"/>
    </source>
</evidence>
<keyword evidence="5" id="KW-0687">Ribonucleoprotein</keyword>
<dbReference type="AlphaFoldDB" id="A0AAN7AHP3"/>
<evidence type="ECO:0000256" key="5">
    <source>
        <dbReference type="ARBA" id="ARBA00023274"/>
    </source>
</evidence>
<dbReference type="PANTHER" id="PTHR13477">
    <property type="entry name" value="MITOCHONDRIAL 39S RIBOSOMAL PROTEIN L49"/>
    <property type="match status" value="1"/>
</dbReference>
<name>A0AAN7AHP3_9PEZI</name>
<dbReference type="InterPro" id="IPR007740">
    <property type="entry name" value="Ribosomal_mL49"/>
</dbReference>
<accession>A0AAN7AHP3</accession>
<evidence type="ECO:0000256" key="2">
    <source>
        <dbReference type="ARBA" id="ARBA00005677"/>
    </source>
</evidence>
<keyword evidence="9" id="KW-1185">Reference proteome</keyword>
<evidence type="ECO:0000256" key="7">
    <source>
        <dbReference type="SAM" id="MobiDB-lite"/>
    </source>
</evidence>
<sequence>MLRPTSLSKATASLPTRCLLQPQSSSILSNSRRFLSTETTTQSTPEPVPSQSPETSAAPEARRQALPFSVGRTPSKNYSIYELAKRGGNKKLTTIKKVVGNPEAFKEYLARGLKVSPNDVKLNSLTGHFQVAGHRKKEIEEWLSKHGI</sequence>
<evidence type="ECO:0000313" key="8">
    <source>
        <dbReference type="EMBL" id="KAK4187628.1"/>
    </source>
</evidence>
<evidence type="ECO:0000256" key="6">
    <source>
        <dbReference type="ARBA" id="ARBA00035191"/>
    </source>
</evidence>
<keyword evidence="3 8" id="KW-0689">Ribosomal protein</keyword>
<dbReference type="Gene3D" id="3.30.780.10">
    <property type="entry name" value="SUI1-like domain"/>
    <property type="match status" value="1"/>
</dbReference>
<gene>
    <name evidence="8" type="ORF">QBC35DRAFT_498186</name>
</gene>
<proteinExistence type="inferred from homology"/>
<dbReference type="PANTHER" id="PTHR13477:SF0">
    <property type="entry name" value="LARGE RIBOSOMAL SUBUNIT PROTEIN ML49"/>
    <property type="match status" value="1"/>
</dbReference>
<evidence type="ECO:0000256" key="3">
    <source>
        <dbReference type="ARBA" id="ARBA00022980"/>
    </source>
</evidence>
<dbReference type="EMBL" id="MU864399">
    <property type="protein sequence ID" value="KAK4187628.1"/>
    <property type="molecule type" value="Genomic_DNA"/>
</dbReference>
<feature type="compositionally biased region" description="Low complexity" evidence="7">
    <location>
        <begin position="36"/>
        <end position="56"/>
    </location>
</feature>
<comment type="similarity">
    <text evidence="2">Belongs to the mitochondrion-specific ribosomal protein mL49 family.</text>
</comment>
<comment type="subcellular location">
    <subcellularLocation>
        <location evidence="1">Mitochondrion</location>
    </subcellularLocation>
</comment>
<dbReference type="GO" id="GO:0005762">
    <property type="term" value="C:mitochondrial large ribosomal subunit"/>
    <property type="evidence" value="ECO:0007669"/>
    <property type="project" value="TreeGrafter"/>
</dbReference>